<feature type="transmembrane region" description="Helical" evidence="4">
    <location>
        <begin position="296"/>
        <end position="315"/>
    </location>
</feature>
<dbReference type="EMBL" id="CP021455">
    <property type="protein sequence ID" value="ARU06702.1"/>
    <property type="molecule type" value="Genomic_DNA"/>
</dbReference>
<protein>
    <submittedName>
        <fullName evidence="6">MFS transporter</fullName>
    </submittedName>
</protein>
<evidence type="ECO:0000259" key="5">
    <source>
        <dbReference type="PROSITE" id="PS50850"/>
    </source>
</evidence>
<keyword evidence="1 4" id="KW-0812">Transmembrane</keyword>
<dbReference type="AlphaFoldDB" id="A0A1Y0ETV8"/>
<keyword evidence="3 4" id="KW-0472">Membrane</keyword>
<feature type="transmembrane region" description="Helical" evidence="4">
    <location>
        <begin position="409"/>
        <end position="430"/>
    </location>
</feature>
<dbReference type="InterPro" id="IPR011701">
    <property type="entry name" value="MFS"/>
</dbReference>
<proteinExistence type="predicted"/>
<feature type="transmembrane region" description="Helical" evidence="4">
    <location>
        <begin position="324"/>
        <end position="344"/>
    </location>
</feature>
<dbReference type="GO" id="GO:0005886">
    <property type="term" value="C:plasma membrane"/>
    <property type="evidence" value="ECO:0007669"/>
    <property type="project" value="TreeGrafter"/>
</dbReference>
<dbReference type="OrthoDB" id="8520784at2"/>
<dbReference type="SUPFAM" id="SSF103473">
    <property type="entry name" value="MFS general substrate transporter"/>
    <property type="match status" value="1"/>
</dbReference>
<organism evidence="6 7">
    <name type="scientific">Comamonas serinivorans</name>
    <dbReference type="NCBI Taxonomy" id="1082851"/>
    <lineage>
        <taxon>Bacteria</taxon>
        <taxon>Pseudomonadati</taxon>
        <taxon>Pseudomonadota</taxon>
        <taxon>Betaproteobacteria</taxon>
        <taxon>Burkholderiales</taxon>
        <taxon>Comamonadaceae</taxon>
        <taxon>Comamonas</taxon>
    </lineage>
</organism>
<feature type="transmembrane region" description="Helical" evidence="4">
    <location>
        <begin position="383"/>
        <end position="403"/>
    </location>
</feature>
<dbReference type="PANTHER" id="PTHR43129:SF1">
    <property type="entry name" value="FOSMIDOMYCIN RESISTANCE PROTEIN"/>
    <property type="match status" value="1"/>
</dbReference>
<feature type="transmembrane region" description="Helical" evidence="4">
    <location>
        <begin position="255"/>
        <end position="276"/>
    </location>
</feature>
<evidence type="ECO:0000256" key="3">
    <source>
        <dbReference type="ARBA" id="ARBA00023136"/>
    </source>
</evidence>
<dbReference type="KEGG" id="cser:CCO03_06635"/>
<evidence type="ECO:0000256" key="4">
    <source>
        <dbReference type="SAM" id="Phobius"/>
    </source>
</evidence>
<feature type="transmembrane region" description="Helical" evidence="4">
    <location>
        <begin position="149"/>
        <end position="171"/>
    </location>
</feature>
<dbReference type="Proteomes" id="UP000196138">
    <property type="component" value="Chromosome"/>
</dbReference>
<reference evidence="6 7" key="1">
    <citation type="submission" date="2017-05" db="EMBL/GenBank/DDBJ databases">
        <authorList>
            <person name="Song R."/>
            <person name="Chenine A.L."/>
            <person name="Ruprecht R.M."/>
        </authorList>
    </citation>
    <scope>NUCLEOTIDE SEQUENCE [LARGE SCALE GENOMIC DNA]</scope>
    <source>
        <strain evidence="6 7">DSM 26136</strain>
    </source>
</reference>
<keyword evidence="7" id="KW-1185">Reference proteome</keyword>
<accession>A0A1Y0ETV8</accession>
<evidence type="ECO:0000256" key="2">
    <source>
        <dbReference type="ARBA" id="ARBA00022989"/>
    </source>
</evidence>
<dbReference type="Gene3D" id="1.20.1250.20">
    <property type="entry name" value="MFS general substrate transporter like domains"/>
    <property type="match status" value="2"/>
</dbReference>
<evidence type="ECO:0000313" key="6">
    <source>
        <dbReference type="EMBL" id="ARU06702.1"/>
    </source>
</evidence>
<evidence type="ECO:0000313" key="7">
    <source>
        <dbReference type="Proteomes" id="UP000196138"/>
    </source>
</evidence>
<evidence type="ECO:0000256" key="1">
    <source>
        <dbReference type="ARBA" id="ARBA00022692"/>
    </source>
</evidence>
<dbReference type="InterPro" id="IPR036259">
    <property type="entry name" value="MFS_trans_sf"/>
</dbReference>
<feature type="domain" description="Major facilitator superfamily (MFS) profile" evidence="5">
    <location>
        <begin position="28"/>
        <end position="436"/>
    </location>
</feature>
<dbReference type="GO" id="GO:0022857">
    <property type="term" value="F:transmembrane transporter activity"/>
    <property type="evidence" value="ECO:0007669"/>
    <property type="project" value="InterPro"/>
</dbReference>
<dbReference type="InterPro" id="IPR020846">
    <property type="entry name" value="MFS_dom"/>
</dbReference>
<dbReference type="RefSeq" id="WP_087284315.1">
    <property type="nucleotide sequence ID" value="NZ_CP021455.1"/>
</dbReference>
<feature type="transmembrane region" description="Helical" evidence="4">
    <location>
        <begin position="350"/>
        <end position="371"/>
    </location>
</feature>
<feature type="transmembrane region" description="Helical" evidence="4">
    <location>
        <begin position="94"/>
        <end position="112"/>
    </location>
</feature>
<name>A0A1Y0ETV8_9BURK</name>
<feature type="transmembrane region" description="Helical" evidence="4">
    <location>
        <begin position="183"/>
        <end position="200"/>
    </location>
</feature>
<sequence>MQASPLAAHHSALTPVPPATPLQQDAATIGLVAGAHACSHFAHLLLPPLFAVFAVEFNLSFTQLGLLMTLFFVVSGSGQLISGFVVDRVGARPILFASFVCFIGACLAGSVAQGYGGLMLVALLAGMGNAPFHPVDFSILNQRVSAARLGYGFSAHGLAGNLGWALAPAFFAFMTSFTNWRNAYLTAACGYAVVLAVLVLNGRKLKTRTAAEQAAAKQAQQASVAASTAPGATATQASVDAEVRQSVFAYLKLPVVWWCFAFFFLTTVMLSVIQNYSSPILSKLFGASPTVAAMTITAYMTAGAVGMFMGGFVVAKHPKASDKVVSVCMTAGALLVALCATGWLGATGTMALLAATGFAVGIGGPSRDMMIKKATPSEATGRVYGTVYSGLDIGFAVSPLIFGTLMDAGWYRATLAGAALALLLSVYTAIGVGKRTPKA</sequence>
<dbReference type="Pfam" id="PF07690">
    <property type="entry name" value="MFS_1"/>
    <property type="match status" value="1"/>
</dbReference>
<feature type="transmembrane region" description="Helical" evidence="4">
    <location>
        <begin position="118"/>
        <end position="137"/>
    </location>
</feature>
<gene>
    <name evidence="6" type="ORF">CCO03_06635</name>
</gene>
<dbReference type="PROSITE" id="PS50850">
    <property type="entry name" value="MFS"/>
    <property type="match status" value="1"/>
</dbReference>
<keyword evidence="2 4" id="KW-1133">Transmembrane helix</keyword>
<dbReference type="PANTHER" id="PTHR43129">
    <property type="entry name" value="FOSMIDOMYCIN RESISTANCE PROTEIN"/>
    <property type="match status" value="1"/>
</dbReference>